<comment type="caution">
    <text evidence="2">The sequence shown here is derived from an EMBL/GenBank/DDBJ whole genome shotgun (WGS) entry which is preliminary data.</text>
</comment>
<proteinExistence type="predicted"/>
<evidence type="ECO:0000313" key="3">
    <source>
        <dbReference type="Proteomes" id="UP001194468"/>
    </source>
</evidence>
<sequence>MSTPAISFAPAPAVLSKQWDASQDPTFAFAKLQRDVCLVQLVGQSSVDPSGTPLLDIHVFRHEFVSMFRYSYSARVHPLELRVLEPLDDHAVRYEPDNGSVFLAKDLMAHLRRILDASSMFSRIGRRTVPSRQR</sequence>
<reference evidence="2" key="2">
    <citation type="journal article" date="2020" name="Nat. Commun.">
        <title>Large-scale genome sequencing of mycorrhizal fungi provides insights into the early evolution of symbiotic traits.</title>
        <authorList>
            <person name="Miyauchi S."/>
            <person name="Kiss E."/>
            <person name="Kuo A."/>
            <person name="Drula E."/>
            <person name="Kohler A."/>
            <person name="Sanchez-Garcia M."/>
            <person name="Morin E."/>
            <person name="Andreopoulos B."/>
            <person name="Barry K.W."/>
            <person name="Bonito G."/>
            <person name="Buee M."/>
            <person name="Carver A."/>
            <person name="Chen C."/>
            <person name="Cichocki N."/>
            <person name="Clum A."/>
            <person name="Culley D."/>
            <person name="Crous P.W."/>
            <person name="Fauchery L."/>
            <person name="Girlanda M."/>
            <person name="Hayes R.D."/>
            <person name="Keri Z."/>
            <person name="LaButti K."/>
            <person name="Lipzen A."/>
            <person name="Lombard V."/>
            <person name="Magnuson J."/>
            <person name="Maillard F."/>
            <person name="Murat C."/>
            <person name="Nolan M."/>
            <person name="Ohm R.A."/>
            <person name="Pangilinan J."/>
            <person name="Pereira M.F."/>
            <person name="Perotto S."/>
            <person name="Peter M."/>
            <person name="Pfister S."/>
            <person name="Riley R."/>
            <person name="Sitrit Y."/>
            <person name="Stielow J.B."/>
            <person name="Szollosi G."/>
            <person name="Zifcakova L."/>
            <person name="Stursova M."/>
            <person name="Spatafora J.W."/>
            <person name="Tedersoo L."/>
            <person name="Vaario L.M."/>
            <person name="Yamada A."/>
            <person name="Yan M."/>
            <person name="Wang P."/>
            <person name="Xu J."/>
            <person name="Bruns T."/>
            <person name="Baldrian P."/>
            <person name="Vilgalys R."/>
            <person name="Dunand C."/>
            <person name="Henrissat B."/>
            <person name="Grigoriev I.V."/>
            <person name="Hibbett D."/>
            <person name="Nagy L.G."/>
            <person name="Martin F.M."/>
        </authorList>
    </citation>
    <scope>NUCLEOTIDE SEQUENCE</scope>
    <source>
        <strain evidence="2">BED1</strain>
    </source>
</reference>
<dbReference type="AlphaFoldDB" id="A0AAD4BLP2"/>
<organism evidence="2 3">
    <name type="scientific">Boletus edulis BED1</name>
    <dbReference type="NCBI Taxonomy" id="1328754"/>
    <lineage>
        <taxon>Eukaryota</taxon>
        <taxon>Fungi</taxon>
        <taxon>Dikarya</taxon>
        <taxon>Basidiomycota</taxon>
        <taxon>Agaricomycotina</taxon>
        <taxon>Agaricomycetes</taxon>
        <taxon>Agaricomycetidae</taxon>
        <taxon>Boletales</taxon>
        <taxon>Boletineae</taxon>
        <taxon>Boletaceae</taxon>
        <taxon>Boletoideae</taxon>
        <taxon>Boletus</taxon>
    </lineage>
</organism>
<keyword evidence="3" id="KW-1185">Reference proteome</keyword>
<evidence type="ECO:0000313" key="2">
    <source>
        <dbReference type="EMBL" id="KAF8434517.1"/>
    </source>
</evidence>
<dbReference type="EMBL" id="WHUW01000270">
    <property type="protein sequence ID" value="KAF8416141.1"/>
    <property type="molecule type" value="Genomic_DNA"/>
</dbReference>
<dbReference type="EMBL" id="WHUW01000028">
    <property type="protein sequence ID" value="KAF8434517.1"/>
    <property type="molecule type" value="Genomic_DNA"/>
</dbReference>
<protein>
    <submittedName>
        <fullName evidence="2">Uncharacterized protein</fullName>
    </submittedName>
</protein>
<gene>
    <name evidence="1" type="ORF">L210DRAFT_3494365</name>
    <name evidence="2" type="ORF">L210DRAFT_973699</name>
</gene>
<reference evidence="2" key="1">
    <citation type="submission" date="2019-10" db="EMBL/GenBank/DDBJ databases">
        <authorList>
            <consortium name="DOE Joint Genome Institute"/>
            <person name="Kuo A."/>
            <person name="Miyauchi S."/>
            <person name="Kiss E."/>
            <person name="Drula E."/>
            <person name="Kohler A."/>
            <person name="Sanchez-Garcia M."/>
            <person name="Andreopoulos B."/>
            <person name="Barry K.W."/>
            <person name="Bonito G."/>
            <person name="Buee M."/>
            <person name="Carver A."/>
            <person name="Chen C."/>
            <person name="Cichocki N."/>
            <person name="Clum A."/>
            <person name="Culley D."/>
            <person name="Crous P.W."/>
            <person name="Fauchery L."/>
            <person name="Girlanda M."/>
            <person name="Hayes R."/>
            <person name="Keri Z."/>
            <person name="LaButti K."/>
            <person name="Lipzen A."/>
            <person name="Lombard V."/>
            <person name="Magnuson J."/>
            <person name="Maillard F."/>
            <person name="Morin E."/>
            <person name="Murat C."/>
            <person name="Nolan M."/>
            <person name="Ohm R."/>
            <person name="Pangilinan J."/>
            <person name="Pereira M."/>
            <person name="Perotto S."/>
            <person name="Peter M."/>
            <person name="Riley R."/>
            <person name="Sitrit Y."/>
            <person name="Stielow B."/>
            <person name="Szollosi G."/>
            <person name="Zifcakova L."/>
            <person name="Stursova M."/>
            <person name="Spatafora J.W."/>
            <person name="Tedersoo L."/>
            <person name="Vaario L.-M."/>
            <person name="Yamada A."/>
            <person name="Yan M."/>
            <person name="Wang P."/>
            <person name="Xu J."/>
            <person name="Bruns T."/>
            <person name="Baldrian P."/>
            <person name="Vilgalys R."/>
            <person name="Henrissat B."/>
            <person name="Grigoriev I.V."/>
            <person name="Hibbett D."/>
            <person name="Nagy L.G."/>
            <person name="Martin F.M."/>
        </authorList>
    </citation>
    <scope>NUCLEOTIDE SEQUENCE</scope>
    <source>
        <strain evidence="2">BED1</strain>
    </source>
</reference>
<dbReference type="Proteomes" id="UP001194468">
    <property type="component" value="Unassembled WGS sequence"/>
</dbReference>
<name>A0AAD4BLP2_BOLED</name>
<evidence type="ECO:0000313" key="1">
    <source>
        <dbReference type="EMBL" id="KAF8416141.1"/>
    </source>
</evidence>
<accession>A0AAD4BLP2</accession>